<keyword evidence="2" id="KW-1185">Reference proteome</keyword>
<name>F7XVZ3_MIDMI</name>
<dbReference type="AlphaFoldDB" id="F7XVZ3"/>
<evidence type="ECO:0000313" key="2">
    <source>
        <dbReference type="Proteomes" id="UP000006639"/>
    </source>
</evidence>
<dbReference type="KEGG" id="mmn:midi_00537"/>
<dbReference type="EMBL" id="CP002130">
    <property type="protein sequence ID" value="AEI88842.1"/>
    <property type="molecule type" value="Genomic_DNA"/>
</dbReference>
<dbReference type="HOGENOM" id="CLU_2683797_0_0_5"/>
<dbReference type="Proteomes" id="UP000006639">
    <property type="component" value="Chromosome"/>
</dbReference>
<proteinExistence type="predicted"/>
<sequence>MEGFDFWSIFPIYNCCVFNRNASGILSFASNFNGLQAVSNSTLKALEFCSGNLGNPRGPLGFILALHWFFSIKL</sequence>
<gene>
    <name evidence="1" type="ordered locus">midi_00537</name>
</gene>
<protein>
    <submittedName>
        <fullName evidence="1">Uncharacterized protein</fullName>
    </submittedName>
</protein>
<organism evidence="1 2">
    <name type="scientific">Midichloria mitochondrii (strain IricVA)</name>
    <dbReference type="NCBI Taxonomy" id="696127"/>
    <lineage>
        <taxon>Bacteria</taxon>
        <taxon>Pseudomonadati</taxon>
        <taxon>Pseudomonadota</taxon>
        <taxon>Alphaproteobacteria</taxon>
        <taxon>Rickettsiales</taxon>
        <taxon>Candidatus Midichloriaceae</taxon>
        <taxon>Candidatus Midichloria</taxon>
    </lineage>
</organism>
<reference evidence="1 2" key="1">
    <citation type="journal article" date="2011" name="Mol. Biol. Evol.">
        <title>Phylogenomic evidence for the presence of a flagellum and cbb3 oxidase in the free-living mitochondrial ancestor.</title>
        <authorList>
            <person name="Sassera D."/>
            <person name="Lo N."/>
            <person name="Epis S."/>
            <person name="D'Auria G."/>
            <person name="Montagna M."/>
            <person name="Comandatore F."/>
            <person name="Horner D."/>
            <person name="Pereto J."/>
            <person name="Luciano A.M."/>
            <person name="Franciosi F."/>
            <person name="Ferri E."/>
            <person name="Crotti E."/>
            <person name="Bazzocchi C."/>
            <person name="Daffonchio D."/>
            <person name="Sacchi L."/>
            <person name="Moya A."/>
            <person name="Latorre A."/>
            <person name="Bandi C."/>
        </authorList>
    </citation>
    <scope>NUCLEOTIDE SEQUENCE [LARGE SCALE GENOMIC DNA]</scope>
    <source>
        <strain evidence="1 2">IricVA</strain>
    </source>
</reference>
<accession>F7XVZ3</accession>
<evidence type="ECO:0000313" key="1">
    <source>
        <dbReference type="EMBL" id="AEI88842.1"/>
    </source>
</evidence>